<name>A0A7S0EX21_9CRYP</name>
<proteinExistence type="predicted"/>
<dbReference type="PANTHER" id="PTHR10857:SF106">
    <property type="entry name" value="C2 DOMAIN-CONTAINING PROTEIN"/>
    <property type="match status" value="1"/>
</dbReference>
<dbReference type="EMBL" id="HBEO01024855">
    <property type="protein sequence ID" value="CAD8495618.1"/>
    <property type="molecule type" value="Transcribed_RNA"/>
</dbReference>
<dbReference type="Pfam" id="PF00027">
    <property type="entry name" value="cNMP_binding"/>
    <property type="match status" value="1"/>
</dbReference>
<protein>
    <recommendedName>
        <fullName evidence="2">Cyclic nucleotide-binding domain-containing protein</fullName>
    </recommendedName>
</protein>
<evidence type="ECO:0000259" key="2">
    <source>
        <dbReference type="PROSITE" id="PS50042"/>
    </source>
</evidence>
<reference evidence="3" key="1">
    <citation type="submission" date="2021-01" db="EMBL/GenBank/DDBJ databases">
        <authorList>
            <person name="Corre E."/>
            <person name="Pelletier E."/>
            <person name="Niang G."/>
            <person name="Scheremetjew M."/>
            <person name="Finn R."/>
            <person name="Kale V."/>
            <person name="Holt S."/>
            <person name="Cochrane G."/>
            <person name="Meng A."/>
            <person name="Brown T."/>
            <person name="Cohen L."/>
        </authorList>
    </citation>
    <scope>NUCLEOTIDE SEQUENCE</scope>
    <source>
        <strain evidence="3">CCMP325</strain>
    </source>
</reference>
<organism evidence="3">
    <name type="scientific">Hanusia phi</name>
    <dbReference type="NCBI Taxonomy" id="3032"/>
    <lineage>
        <taxon>Eukaryota</taxon>
        <taxon>Cryptophyceae</taxon>
        <taxon>Pyrenomonadales</taxon>
        <taxon>Geminigeraceae</taxon>
        <taxon>Hanusia</taxon>
    </lineage>
</organism>
<feature type="region of interest" description="Disordered" evidence="1">
    <location>
        <begin position="974"/>
        <end position="1011"/>
    </location>
</feature>
<feature type="region of interest" description="Disordered" evidence="1">
    <location>
        <begin position="734"/>
        <end position="758"/>
    </location>
</feature>
<dbReference type="SUPFAM" id="SSF51206">
    <property type="entry name" value="cAMP-binding domain-like"/>
    <property type="match status" value="1"/>
</dbReference>
<dbReference type="GO" id="GO:0071277">
    <property type="term" value="P:cellular response to calcium ion"/>
    <property type="evidence" value="ECO:0007669"/>
    <property type="project" value="TreeGrafter"/>
</dbReference>
<dbReference type="Gene3D" id="2.60.120.10">
    <property type="entry name" value="Jelly Rolls"/>
    <property type="match status" value="1"/>
</dbReference>
<dbReference type="GO" id="GO:0005886">
    <property type="term" value="C:plasma membrane"/>
    <property type="evidence" value="ECO:0007669"/>
    <property type="project" value="TreeGrafter"/>
</dbReference>
<dbReference type="InterPro" id="IPR045052">
    <property type="entry name" value="Copine"/>
</dbReference>
<evidence type="ECO:0000313" key="3">
    <source>
        <dbReference type="EMBL" id="CAD8495618.1"/>
    </source>
</evidence>
<feature type="compositionally biased region" description="Polar residues" evidence="1">
    <location>
        <begin position="1"/>
        <end position="16"/>
    </location>
</feature>
<dbReference type="PANTHER" id="PTHR10857">
    <property type="entry name" value="COPINE"/>
    <property type="match status" value="1"/>
</dbReference>
<dbReference type="PROSITE" id="PS50042">
    <property type="entry name" value="CNMP_BINDING_3"/>
    <property type="match status" value="1"/>
</dbReference>
<dbReference type="InterPro" id="IPR014710">
    <property type="entry name" value="RmlC-like_jellyroll"/>
</dbReference>
<accession>A0A7S0EX21</accession>
<feature type="region of interest" description="Disordered" evidence="1">
    <location>
        <begin position="478"/>
        <end position="499"/>
    </location>
</feature>
<dbReference type="InterPro" id="IPR016024">
    <property type="entry name" value="ARM-type_fold"/>
</dbReference>
<dbReference type="SUPFAM" id="SSF48371">
    <property type="entry name" value="ARM repeat"/>
    <property type="match status" value="2"/>
</dbReference>
<feature type="region of interest" description="Disordered" evidence="1">
    <location>
        <begin position="403"/>
        <end position="439"/>
    </location>
</feature>
<dbReference type="SUPFAM" id="SSF49562">
    <property type="entry name" value="C2 domain (Calcium/lipid-binding domain, CaLB)"/>
    <property type="match status" value="1"/>
</dbReference>
<dbReference type="GO" id="GO:0005544">
    <property type="term" value="F:calcium-dependent phospholipid binding"/>
    <property type="evidence" value="ECO:0007669"/>
    <property type="project" value="InterPro"/>
</dbReference>
<dbReference type="Gene3D" id="2.60.40.150">
    <property type="entry name" value="C2 domain"/>
    <property type="match status" value="1"/>
</dbReference>
<gene>
    <name evidence="3" type="ORF">HPHI1048_LOCUS16724</name>
</gene>
<evidence type="ECO:0000256" key="1">
    <source>
        <dbReference type="SAM" id="MobiDB-lite"/>
    </source>
</evidence>
<dbReference type="InterPro" id="IPR018490">
    <property type="entry name" value="cNMP-bd_dom_sf"/>
</dbReference>
<dbReference type="InterPro" id="IPR000595">
    <property type="entry name" value="cNMP-bd_dom"/>
</dbReference>
<feature type="region of interest" description="Disordered" evidence="1">
    <location>
        <begin position="454"/>
        <end position="473"/>
    </location>
</feature>
<feature type="region of interest" description="Disordered" evidence="1">
    <location>
        <begin position="1"/>
        <end position="28"/>
    </location>
</feature>
<dbReference type="Gene3D" id="1.25.10.10">
    <property type="entry name" value="Leucine-rich Repeat Variant"/>
    <property type="match status" value="2"/>
</dbReference>
<feature type="domain" description="Cyclic nucleotide-binding" evidence="2">
    <location>
        <begin position="859"/>
        <end position="956"/>
    </location>
</feature>
<dbReference type="CDD" id="cd00038">
    <property type="entry name" value="CAP_ED"/>
    <property type="match status" value="1"/>
</dbReference>
<sequence length="1603" mass="181727">MTTTLPPLNLSSISENKTGEEEDETNLSSLPFHETYYQRANQQVPLVMEQLDTRNGERIWVSESRVHEAMRGKYDIRPKTPLEIRFQRAGMKSARYDSIPSQPYLFQITCVRLPRSNKSIECDPMCIVLRKGTDALQDEWNEVFRTERIENNSNPHFERKFVVNFHRARTYRGVEEQKVRFIIVDDEYAWRPSKALSYKQHALATIETTLDEIVDANEIGPNNVFMVPLEEPEKKKVRYGTTQDLGNIIIHSKRIDFSIKCRPNGAQAVVDGEIPVYRPRVDRWIDQFTSQALILFEKFAALGQAHSTESSRSSTLDTQEFLCLLASLGILSVGSAENLDVGIQTQRFDRKLGLITKTNAFSVFQLHGSNEACKGTMELDFETFRRCIFDIAALLKQNIESKHGPSQLGRMSKESQGVASLKQEEEEEGVALPDQLATSSLKKLPATPRKFHFERLSSKRATPRDSISRIREEMRVFSDDRRKSQVSDTLTPRKPPTPRKLKEVKEVVSARGFNPERHLVNLFDIAASSQHVDIQRYAAPAIAALAVSSNGSKIGAFGGIKVLKELLVESPNLSLKSDCLDAMTQLLSKNVQSAKQFIEMDGINHLLQNWNVTSINIRRKSVEALEAVLMHNIDIEDNFNNSLIDGIYKYVSGTDITTSLRASKIFLRLCRAANGKGEVWQCFRFDSKVVNLREAFCNSAYNSNKLVHGIVLFCHNLLMDKFEFGPTVPSLQSFSQDSMKPLPNPPQASPPSQIRSGGVKQGIRQLKTNILESFTTMLNAPNSLNHFYLEGLLLSGLFETIAERFEGRGGESVDEEDLHELRCITRMVTTVAEKGKERLPPRTVRTAVQAMQRLKNMAPFCWMSEDALLMLAEIGKYCQFHTGDLVVRQGEENVSGFLVISGSLQTVYTSVRHYKVKNLLKIRAGDVFGSFDLRDQEPWSASVFATSSCNLLKISKVAITLVAQRFPEFQRAYLLPSTSRPPPPPPLPSPRRPDPFSPQDTPGTESDANYGLPDIMVDRKKMLRSICRRQATNFAKLWPRFKFILENILNERKSLKFSITEIETVDLILTILISAAYPHEVESVHNVGMLSPLLDLMKHPNVHVSSRAAVLVSWICEHSSLRKSMAANMRSEPVSSLIDTLLSRTNSRIGDISDNVFKSLNSLTEDKPFAVELLKHNLVPKILTSITSCTAWEEQYESFTNSRGAELCLTVLKSCAKFWEGAEEMVKCNLMEVLENMLRRMRSPMNVRKCVYHIDVLLRTIMNTLSIEFGTTPIQHARRKLSVFVPEVPVVTISYESGKGEPEDFKTRVKLLFKDIQLLIHRIHVAEESMRDSEDGVEGYRQKSLFSGRKLTLANVFVEEMKGGSMSSAHILPVDKQYSFEDRKRHISRLIAIAIDQAEESWDSNVGWLMGTQNNRVSKALLEEWSLLRELSHRRAITESIINCLSQEMEKKSNTSNRWRLSPVVLCALQRVNSTLSTFEVQRESDHAMEKLGVKHKHNKWNRRKSLSEDLLLALSPVRAGQELARAINIFLNLIQRRSSAIERFRAAARAVATIFRISKSMQTVKAMRIVLDGEAMEKAAISLQRIARKYMEWKKDGLDSPM</sequence>
<dbReference type="InterPro" id="IPR011989">
    <property type="entry name" value="ARM-like"/>
</dbReference>
<dbReference type="InterPro" id="IPR035892">
    <property type="entry name" value="C2_domain_sf"/>
</dbReference>
<feature type="compositionally biased region" description="Pro residues" evidence="1">
    <location>
        <begin position="979"/>
        <end position="990"/>
    </location>
</feature>